<dbReference type="GO" id="GO:0006260">
    <property type="term" value="P:DNA replication"/>
    <property type="evidence" value="ECO:0007669"/>
    <property type="project" value="InterPro"/>
</dbReference>
<gene>
    <name evidence="5" type="ORF">OHM77_00750</name>
</gene>
<evidence type="ECO:0000256" key="4">
    <source>
        <dbReference type="SAM" id="MobiDB-lite"/>
    </source>
</evidence>
<dbReference type="PANTHER" id="PTHR10302">
    <property type="entry name" value="SINGLE-STRANDED DNA-BINDING PROTEIN"/>
    <property type="match status" value="1"/>
</dbReference>
<dbReference type="InterPro" id="IPR000424">
    <property type="entry name" value="Primosome_PriB/ssb"/>
</dbReference>
<reference evidence="5" key="1">
    <citation type="journal article" date="2023" name="Nat. Microbiol.">
        <title>Enrichment and characterization of a nitric oxide-reducing microbial community in a continuous bioreactor.</title>
        <authorList>
            <person name="Garrido-Amador P."/>
            <person name="Stortenbeker N."/>
            <person name="Wessels H.J.C.T."/>
            <person name="Speth D.R."/>
            <person name="Garcia-Heredia I."/>
            <person name="Kartal B."/>
        </authorList>
    </citation>
    <scope>NUCLEOTIDE SEQUENCE</scope>
    <source>
        <strain evidence="5">MAG1</strain>
    </source>
</reference>
<dbReference type="InterPro" id="IPR012340">
    <property type="entry name" value="NA-bd_OB-fold"/>
</dbReference>
<comment type="caution">
    <text evidence="2">Lacks conserved residue(s) required for the propagation of feature annotation.</text>
</comment>
<dbReference type="Gene3D" id="2.40.50.140">
    <property type="entry name" value="Nucleic acid-binding proteins"/>
    <property type="match status" value="1"/>
</dbReference>
<dbReference type="NCBIfam" id="TIGR00621">
    <property type="entry name" value="ssb"/>
    <property type="match status" value="1"/>
</dbReference>
<dbReference type="InterPro" id="IPR011344">
    <property type="entry name" value="ssDNA-bd"/>
</dbReference>
<evidence type="ECO:0000313" key="5">
    <source>
        <dbReference type="EMBL" id="WIM05850.1"/>
    </source>
</evidence>
<dbReference type="KEGG" id="npv:OHM77_00750"/>
<keyword evidence="1 2" id="KW-0238">DNA-binding</keyword>
<name>A0AA49IX70_9PROT</name>
<dbReference type="EMBL" id="CP107246">
    <property type="protein sequence ID" value="WIM05850.1"/>
    <property type="molecule type" value="Genomic_DNA"/>
</dbReference>
<dbReference type="PIRSF" id="PIRSF002070">
    <property type="entry name" value="SSB"/>
    <property type="match status" value="1"/>
</dbReference>
<dbReference type="PROSITE" id="PS50935">
    <property type="entry name" value="SSB"/>
    <property type="match status" value="1"/>
</dbReference>
<dbReference type="AlphaFoldDB" id="A0AA49IX70"/>
<dbReference type="SUPFAM" id="SSF50249">
    <property type="entry name" value="Nucleic acid-binding proteins"/>
    <property type="match status" value="1"/>
</dbReference>
<dbReference type="HAMAP" id="MF_00984">
    <property type="entry name" value="SSB"/>
    <property type="match status" value="1"/>
</dbReference>
<feature type="region of interest" description="Disordered" evidence="4">
    <location>
        <begin position="97"/>
        <end position="135"/>
    </location>
</feature>
<dbReference type="PANTHER" id="PTHR10302:SF27">
    <property type="entry name" value="SINGLE-STRANDED DNA-BINDING PROTEIN"/>
    <property type="match status" value="1"/>
</dbReference>
<proteinExistence type="inferred from homology"/>
<protein>
    <recommendedName>
        <fullName evidence="2 3">Single-stranded DNA-binding protein</fullName>
        <shortName evidence="2">SSB</shortName>
    </recommendedName>
</protein>
<dbReference type="GO" id="GO:0009295">
    <property type="term" value="C:nucleoid"/>
    <property type="evidence" value="ECO:0007669"/>
    <property type="project" value="TreeGrafter"/>
</dbReference>
<sequence length="135" mass="15199">MLNKVQLIGFLGADPDVRFTQEQEAIARVRIATSETWKKDGKRQERTEWHNVVFFGKLAEIVGNHLKKGSLVYVEGRLQTRSWDKEGETRYSTEIVAESMKMLPNGSGKSKDDPASEESPARGKKPPAKHDDGPF</sequence>
<dbReference type="GO" id="GO:0003697">
    <property type="term" value="F:single-stranded DNA binding"/>
    <property type="evidence" value="ECO:0007669"/>
    <property type="project" value="UniProtKB-UniRule"/>
</dbReference>
<evidence type="ECO:0000256" key="1">
    <source>
        <dbReference type="ARBA" id="ARBA00023125"/>
    </source>
</evidence>
<dbReference type="CDD" id="cd04496">
    <property type="entry name" value="SSB_OBF"/>
    <property type="match status" value="1"/>
</dbReference>
<evidence type="ECO:0000256" key="2">
    <source>
        <dbReference type="HAMAP-Rule" id="MF_00984"/>
    </source>
</evidence>
<evidence type="ECO:0000256" key="3">
    <source>
        <dbReference type="PIRNR" id="PIRNR002070"/>
    </source>
</evidence>
<comment type="subunit">
    <text evidence="2">Homotetramer.</text>
</comment>
<dbReference type="Proteomes" id="UP001234916">
    <property type="component" value="Chromosome"/>
</dbReference>
<organism evidence="5">
    <name type="scientific">Candidatus Nitricoxidivorans perseverans</name>
    <dbReference type="NCBI Taxonomy" id="2975601"/>
    <lineage>
        <taxon>Bacteria</taxon>
        <taxon>Pseudomonadati</taxon>
        <taxon>Pseudomonadota</taxon>
        <taxon>Betaproteobacteria</taxon>
        <taxon>Nitrosomonadales</taxon>
        <taxon>Sterolibacteriaceae</taxon>
        <taxon>Candidatus Nitricoxidivorans</taxon>
    </lineage>
</organism>
<dbReference type="Pfam" id="PF00436">
    <property type="entry name" value="SSB"/>
    <property type="match status" value="1"/>
</dbReference>
<accession>A0AA49IX70</accession>